<gene>
    <name evidence="2" type="ORF">RM698_12850</name>
</gene>
<evidence type="ECO:0000313" key="2">
    <source>
        <dbReference type="EMBL" id="MDT0409937.1"/>
    </source>
</evidence>
<dbReference type="RefSeq" id="WP_234009440.1">
    <property type="nucleotide sequence ID" value="NZ_JAVRET010000024.1"/>
</dbReference>
<sequence length="61" mass="6709">MRVQLHGGPLDGEHVDVDPADPDPLIAIIADGCSEPGGRSVYAPDREGAWRWERDLPWDAM</sequence>
<comment type="caution">
    <text evidence="2">The sequence shown here is derived from an EMBL/GenBank/DDBJ whole genome shotgun (WGS) entry which is preliminary data.</text>
</comment>
<organism evidence="2 3">
    <name type="scientific">Streptomyces evansiae</name>
    <dbReference type="NCBI Taxonomy" id="3075535"/>
    <lineage>
        <taxon>Bacteria</taxon>
        <taxon>Bacillati</taxon>
        <taxon>Actinomycetota</taxon>
        <taxon>Actinomycetes</taxon>
        <taxon>Kitasatosporales</taxon>
        <taxon>Streptomycetaceae</taxon>
        <taxon>Streptomyces</taxon>
    </lineage>
</organism>
<dbReference type="Proteomes" id="UP001183610">
    <property type="component" value="Unassembled WGS sequence"/>
</dbReference>
<dbReference type="EMBL" id="JAVRET010000024">
    <property type="protein sequence ID" value="MDT0409937.1"/>
    <property type="molecule type" value="Genomic_DNA"/>
</dbReference>
<name>A0ABU2QZQ9_9ACTN</name>
<feature type="region of interest" description="Disordered" evidence="1">
    <location>
        <begin position="1"/>
        <end position="23"/>
    </location>
</feature>
<reference evidence="3" key="1">
    <citation type="submission" date="2023-07" db="EMBL/GenBank/DDBJ databases">
        <title>30 novel species of actinomycetes from the DSMZ collection.</title>
        <authorList>
            <person name="Nouioui I."/>
        </authorList>
    </citation>
    <scope>NUCLEOTIDE SEQUENCE [LARGE SCALE GENOMIC DNA]</scope>
    <source>
        <strain evidence="3">DSM 41979</strain>
    </source>
</reference>
<keyword evidence="3" id="KW-1185">Reference proteome</keyword>
<accession>A0ABU2QZQ9</accession>
<protein>
    <submittedName>
        <fullName evidence="2">Uncharacterized protein</fullName>
    </submittedName>
</protein>
<evidence type="ECO:0000313" key="3">
    <source>
        <dbReference type="Proteomes" id="UP001183610"/>
    </source>
</evidence>
<proteinExistence type="predicted"/>
<evidence type="ECO:0000256" key="1">
    <source>
        <dbReference type="SAM" id="MobiDB-lite"/>
    </source>
</evidence>